<dbReference type="SMART" id="SM00317">
    <property type="entry name" value="SET"/>
    <property type="match status" value="1"/>
</dbReference>
<dbReference type="AlphaFoldDB" id="A0A0G2F5S6"/>
<dbReference type="SUPFAM" id="SSF82199">
    <property type="entry name" value="SET domain"/>
    <property type="match status" value="1"/>
</dbReference>
<protein>
    <recommendedName>
        <fullName evidence="2">SET domain-containing protein</fullName>
    </recommendedName>
</protein>
<dbReference type="PANTHER" id="PTHR47332">
    <property type="entry name" value="SET DOMAIN-CONTAINING PROTEIN 5"/>
    <property type="match status" value="1"/>
</dbReference>
<evidence type="ECO:0000259" key="2">
    <source>
        <dbReference type="PROSITE" id="PS50280"/>
    </source>
</evidence>
<sequence>MATPTSVDQPVHRDRLPPDQADPPGSPHTEDLAGEASDNKVANDGFAPSSGPDTPDATAEFSTLSLSIPHLSLYSYSSSSPHTSSTEDSPREASSSTSSDYDSESSDEEDDTARSDDDGDNMPEGMAKEGDKNQRDASATTTKGWQYLPRPVDTCLGEGWSPGDALPNRSFANEHIAVAESALQGYGVFAAADIREGTDVLVEAPLLRARGFGKLRANHARLDEEKKAVYDGLVGYHEWETCPVLRKWSANSFDLAMGHNGVFAIASNFNHACRARRNTKYEWDQREGVMAFTATRDIKKGDEMLVSYCDYRHVLKAVYGFVCHCGACEHQAVGLGANRWS</sequence>
<feature type="compositionally biased region" description="Basic and acidic residues" evidence="1">
    <location>
        <begin position="126"/>
        <end position="135"/>
    </location>
</feature>
<dbReference type="PROSITE" id="PS50280">
    <property type="entry name" value="SET"/>
    <property type="match status" value="1"/>
</dbReference>
<reference evidence="3 4" key="2">
    <citation type="submission" date="2015-05" db="EMBL/GenBank/DDBJ databases">
        <authorList>
            <person name="Morales-Cruz A."/>
            <person name="Amrine K.C."/>
            <person name="Cantu D."/>
        </authorList>
    </citation>
    <scope>NUCLEOTIDE SEQUENCE [LARGE SCALE GENOMIC DNA]</scope>
    <source>
        <strain evidence="3">DA912</strain>
    </source>
</reference>
<keyword evidence="4" id="KW-1185">Reference proteome</keyword>
<dbReference type="Pfam" id="PF00856">
    <property type="entry name" value="SET"/>
    <property type="match status" value="1"/>
</dbReference>
<evidence type="ECO:0000313" key="3">
    <source>
        <dbReference type="EMBL" id="KKY30102.1"/>
    </source>
</evidence>
<dbReference type="EMBL" id="LCUC01000533">
    <property type="protein sequence ID" value="KKY30102.1"/>
    <property type="molecule type" value="Genomic_DNA"/>
</dbReference>
<feature type="domain" description="SET" evidence="2">
    <location>
        <begin position="174"/>
        <end position="309"/>
    </location>
</feature>
<dbReference type="OrthoDB" id="3180714at2759"/>
<organism evidence="3 4">
    <name type="scientific">Diaporthe ampelina</name>
    <dbReference type="NCBI Taxonomy" id="1214573"/>
    <lineage>
        <taxon>Eukaryota</taxon>
        <taxon>Fungi</taxon>
        <taxon>Dikarya</taxon>
        <taxon>Ascomycota</taxon>
        <taxon>Pezizomycotina</taxon>
        <taxon>Sordariomycetes</taxon>
        <taxon>Sordariomycetidae</taxon>
        <taxon>Diaporthales</taxon>
        <taxon>Diaporthaceae</taxon>
        <taxon>Diaporthe</taxon>
    </lineage>
</organism>
<proteinExistence type="predicted"/>
<feature type="compositionally biased region" description="Low complexity" evidence="1">
    <location>
        <begin position="74"/>
        <end position="100"/>
    </location>
</feature>
<dbReference type="Gene3D" id="2.170.270.10">
    <property type="entry name" value="SET domain"/>
    <property type="match status" value="1"/>
</dbReference>
<reference evidence="3 4" key="1">
    <citation type="submission" date="2015-05" db="EMBL/GenBank/DDBJ databases">
        <title>Distinctive expansion of gene families associated with plant cell wall degradation and secondary metabolism in the genomes of grapevine trunk pathogens.</title>
        <authorList>
            <person name="Lawrence D.P."/>
            <person name="Travadon R."/>
            <person name="Rolshausen P.E."/>
            <person name="Baumgartner K."/>
        </authorList>
    </citation>
    <scope>NUCLEOTIDE SEQUENCE [LARGE SCALE GENOMIC DNA]</scope>
    <source>
        <strain evidence="3">DA912</strain>
    </source>
</reference>
<gene>
    <name evidence="3" type="ORF">UCDDA912_g09968</name>
</gene>
<dbReference type="PANTHER" id="PTHR47332:SF4">
    <property type="entry name" value="SET DOMAIN-CONTAINING PROTEIN 5"/>
    <property type="match status" value="1"/>
</dbReference>
<evidence type="ECO:0000313" key="4">
    <source>
        <dbReference type="Proteomes" id="UP000034680"/>
    </source>
</evidence>
<name>A0A0G2F5S6_9PEZI</name>
<dbReference type="STRING" id="1214573.A0A0G2F5S6"/>
<feature type="region of interest" description="Disordered" evidence="1">
    <location>
        <begin position="1"/>
        <end position="62"/>
    </location>
</feature>
<feature type="compositionally biased region" description="Acidic residues" evidence="1">
    <location>
        <begin position="101"/>
        <end position="121"/>
    </location>
</feature>
<feature type="region of interest" description="Disordered" evidence="1">
    <location>
        <begin position="74"/>
        <end position="144"/>
    </location>
</feature>
<dbReference type="InterPro" id="IPR053185">
    <property type="entry name" value="SET_domain_protein"/>
</dbReference>
<accession>A0A0G2F5S6</accession>
<comment type="caution">
    <text evidence="3">The sequence shown here is derived from an EMBL/GenBank/DDBJ whole genome shotgun (WGS) entry which is preliminary data.</text>
</comment>
<dbReference type="InterPro" id="IPR046341">
    <property type="entry name" value="SET_dom_sf"/>
</dbReference>
<dbReference type="Proteomes" id="UP000034680">
    <property type="component" value="Unassembled WGS sequence"/>
</dbReference>
<evidence type="ECO:0000256" key="1">
    <source>
        <dbReference type="SAM" id="MobiDB-lite"/>
    </source>
</evidence>
<dbReference type="InterPro" id="IPR001214">
    <property type="entry name" value="SET_dom"/>
</dbReference>
<dbReference type="CDD" id="cd20071">
    <property type="entry name" value="SET_SMYD"/>
    <property type="match status" value="1"/>
</dbReference>